<gene>
    <name evidence="1" type="ORF">GQ55_4G042000</name>
</gene>
<sequence>MPQAGRLSGLNQPKHFKGSSLLDLQPRTEFTAHEVAGCGVYSVDLALLTDSERRNHKRPYRRHEPPDFLVQLLQLILMKPEAIRKENESEDNKATTLAFKNNAEDLKFILLLCGEYIRADKK</sequence>
<accession>A0A2T7DV34</accession>
<dbReference type="Proteomes" id="UP000244336">
    <property type="component" value="Chromosome 4"/>
</dbReference>
<reference evidence="1 2" key="1">
    <citation type="submission" date="2018-04" db="EMBL/GenBank/DDBJ databases">
        <title>WGS assembly of Panicum hallii var. hallii HAL2.</title>
        <authorList>
            <person name="Lovell J."/>
            <person name="Jenkins J."/>
            <person name="Lowry D."/>
            <person name="Mamidi S."/>
            <person name="Sreedasyam A."/>
            <person name="Weng X."/>
            <person name="Barry K."/>
            <person name="Bonette J."/>
            <person name="Campitelli B."/>
            <person name="Daum C."/>
            <person name="Gordon S."/>
            <person name="Gould B."/>
            <person name="Lipzen A."/>
            <person name="MacQueen A."/>
            <person name="Palacio-Mejia J."/>
            <person name="Plott C."/>
            <person name="Shakirov E."/>
            <person name="Shu S."/>
            <person name="Yoshinaga Y."/>
            <person name="Zane M."/>
            <person name="Rokhsar D."/>
            <person name="Grimwood J."/>
            <person name="Schmutz J."/>
            <person name="Juenger T."/>
        </authorList>
    </citation>
    <scope>NUCLEOTIDE SEQUENCE [LARGE SCALE GENOMIC DNA]</scope>
    <source>
        <strain evidence="2">cv. HAL2</strain>
    </source>
</reference>
<dbReference type="Gramene" id="PUZ59445">
    <property type="protein sequence ID" value="PUZ59445"/>
    <property type="gene ID" value="GQ55_4G042000"/>
</dbReference>
<evidence type="ECO:0000313" key="2">
    <source>
        <dbReference type="Proteomes" id="UP000244336"/>
    </source>
</evidence>
<dbReference type="EMBL" id="CM009752">
    <property type="protein sequence ID" value="PUZ59445.1"/>
    <property type="molecule type" value="Genomic_DNA"/>
</dbReference>
<dbReference type="AlphaFoldDB" id="A0A2T7DV34"/>
<evidence type="ECO:0000313" key="1">
    <source>
        <dbReference type="EMBL" id="PUZ59445.1"/>
    </source>
</evidence>
<protein>
    <submittedName>
        <fullName evidence="1">Uncharacterized protein</fullName>
    </submittedName>
</protein>
<name>A0A2T7DV34_9POAL</name>
<organism evidence="1 2">
    <name type="scientific">Panicum hallii var. hallii</name>
    <dbReference type="NCBI Taxonomy" id="1504633"/>
    <lineage>
        <taxon>Eukaryota</taxon>
        <taxon>Viridiplantae</taxon>
        <taxon>Streptophyta</taxon>
        <taxon>Embryophyta</taxon>
        <taxon>Tracheophyta</taxon>
        <taxon>Spermatophyta</taxon>
        <taxon>Magnoliopsida</taxon>
        <taxon>Liliopsida</taxon>
        <taxon>Poales</taxon>
        <taxon>Poaceae</taxon>
        <taxon>PACMAD clade</taxon>
        <taxon>Panicoideae</taxon>
        <taxon>Panicodae</taxon>
        <taxon>Paniceae</taxon>
        <taxon>Panicinae</taxon>
        <taxon>Panicum</taxon>
        <taxon>Panicum sect. Panicum</taxon>
    </lineage>
</organism>
<keyword evidence="2" id="KW-1185">Reference proteome</keyword>
<proteinExistence type="predicted"/>